<dbReference type="KEGG" id="mzt:108725521"/>
<dbReference type="Pfam" id="PF13499">
    <property type="entry name" value="EF-hand_7"/>
    <property type="match status" value="1"/>
</dbReference>
<dbReference type="Gene3D" id="1.10.238.10">
    <property type="entry name" value="EF-hand"/>
    <property type="match status" value="1"/>
</dbReference>
<evidence type="ECO:0000313" key="5">
    <source>
        <dbReference type="Proteomes" id="UP000075809"/>
    </source>
</evidence>
<sequence>MPAELPVDMLNKPLSEIVFRRKNNALFKKLARKTHFNVREVEALAVIHRKITQTLGPMTRLVFRDVLHSGLDFTENIRHLYIDRIFSAFDKKNVLQIHLEQWIEGLSTILRGNLNEKIHFAFNIYDFMHTNKLKKEQIFPSMRGCLIKLQTDEDPDEAVKELIDSLLKKVDIDRDGVISEEEFHRAVKERNLLLLECMGPVFPSRVARRTFLSTFTDRLGRF</sequence>
<evidence type="ECO:0000259" key="3">
    <source>
        <dbReference type="PROSITE" id="PS50222"/>
    </source>
</evidence>
<dbReference type="InterPro" id="IPR002048">
    <property type="entry name" value="EF_hand_dom"/>
</dbReference>
<dbReference type="SMART" id="SM00054">
    <property type="entry name" value="EFh"/>
    <property type="match status" value="2"/>
</dbReference>
<name>A0A151WWG5_9HYME</name>
<dbReference type="EMBL" id="KQ982691">
    <property type="protein sequence ID" value="KYQ52242.1"/>
    <property type="molecule type" value="Genomic_DNA"/>
</dbReference>
<reference evidence="4 5" key="1">
    <citation type="submission" date="2015-09" db="EMBL/GenBank/DDBJ databases">
        <title>Trachymyrmex zeteki WGS genome.</title>
        <authorList>
            <person name="Nygaard S."/>
            <person name="Hu H."/>
            <person name="Boomsma J."/>
            <person name="Zhang G."/>
        </authorList>
    </citation>
    <scope>NUCLEOTIDE SEQUENCE [LARGE SCALE GENOMIC DNA]</scope>
    <source>
        <strain evidence="4">Tzet28-1</strain>
        <tissue evidence="4">Whole body</tissue>
    </source>
</reference>
<dbReference type="SUPFAM" id="SSF47473">
    <property type="entry name" value="EF-hand"/>
    <property type="match status" value="1"/>
</dbReference>
<evidence type="ECO:0000256" key="1">
    <source>
        <dbReference type="ARBA" id="ARBA00022737"/>
    </source>
</evidence>
<dbReference type="AlphaFoldDB" id="A0A151WWG5"/>
<dbReference type="GO" id="GO:0005509">
    <property type="term" value="F:calcium ion binding"/>
    <property type="evidence" value="ECO:0007669"/>
    <property type="project" value="InterPro"/>
</dbReference>
<dbReference type="GO" id="GO:0019722">
    <property type="term" value="P:calcium-mediated signaling"/>
    <property type="evidence" value="ECO:0007669"/>
    <property type="project" value="InterPro"/>
</dbReference>
<gene>
    <name evidence="4" type="ORF">ALC60_08857</name>
</gene>
<dbReference type="GO" id="GO:0019900">
    <property type="term" value="F:kinase binding"/>
    <property type="evidence" value="ECO:0007669"/>
    <property type="project" value="InterPro"/>
</dbReference>
<keyword evidence="1" id="KW-0677">Repeat</keyword>
<proteinExistence type="predicted"/>
<dbReference type="Proteomes" id="UP000075809">
    <property type="component" value="Unassembled WGS sequence"/>
</dbReference>
<keyword evidence="2" id="KW-0106">Calcium</keyword>
<dbReference type="PANTHER" id="PTHR23056:SF26">
    <property type="entry name" value="CALCINEURIN B-LIKE PROTEIN 10"/>
    <property type="match status" value="1"/>
</dbReference>
<dbReference type="InterPro" id="IPR018247">
    <property type="entry name" value="EF_Hand_1_Ca_BS"/>
</dbReference>
<dbReference type="OrthoDB" id="191686at2759"/>
<feature type="domain" description="EF-hand" evidence="3">
    <location>
        <begin position="158"/>
        <end position="193"/>
    </location>
</feature>
<keyword evidence="5" id="KW-1185">Reference proteome</keyword>
<evidence type="ECO:0000313" key="4">
    <source>
        <dbReference type="EMBL" id="KYQ52242.1"/>
    </source>
</evidence>
<dbReference type="InterPro" id="IPR011992">
    <property type="entry name" value="EF-hand-dom_pair"/>
</dbReference>
<dbReference type="PROSITE" id="PS00018">
    <property type="entry name" value="EF_HAND_1"/>
    <property type="match status" value="1"/>
</dbReference>
<dbReference type="PROSITE" id="PS50222">
    <property type="entry name" value="EF_HAND_2"/>
    <property type="match status" value="1"/>
</dbReference>
<organism evidence="4 5">
    <name type="scientific">Mycetomoellerius zeteki</name>
    <dbReference type="NCBI Taxonomy" id="64791"/>
    <lineage>
        <taxon>Eukaryota</taxon>
        <taxon>Metazoa</taxon>
        <taxon>Ecdysozoa</taxon>
        <taxon>Arthropoda</taxon>
        <taxon>Hexapoda</taxon>
        <taxon>Insecta</taxon>
        <taxon>Pterygota</taxon>
        <taxon>Neoptera</taxon>
        <taxon>Endopterygota</taxon>
        <taxon>Hymenoptera</taxon>
        <taxon>Apocrita</taxon>
        <taxon>Aculeata</taxon>
        <taxon>Formicoidea</taxon>
        <taxon>Formicidae</taxon>
        <taxon>Myrmicinae</taxon>
        <taxon>Mycetomoellerius</taxon>
    </lineage>
</organism>
<dbReference type="InterPro" id="IPR045198">
    <property type="entry name" value="CNBL1-10"/>
</dbReference>
<dbReference type="PANTHER" id="PTHR23056">
    <property type="entry name" value="CALCINEURIN B"/>
    <property type="match status" value="1"/>
</dbReference>
<protein>
    <submittedName>
        <fullName evidence="4">EF-hand calcium-binding domain-containing protein 1</fullName>
    </submittedName>
</protein>
<accession>A0A151WWG5</accession>
<dbReference type="STRING" id="64791.A0A151WWG5"/>
<evidence type="ECO:0000256" key="2">
    <source>
        <dbReference type="ARBA" id="ARBA00022837"/>
    </source>
</evidence>